<evidence type="ECO:0000313" key="3">
    <source>
        <dbReference type="Proteomes" id="UP000287224"/>
    </source>
</evidence>
<dbReference type="EMBL" id="BIFQ01000002">
    <property type="protein sequence ID" value="GCE08033.1"/>
    <property type="molecule type" value="Genomic_DNA"/>
</dbReference>
<organism evidence="2 3">
    <name type="scientific">Dictyobacter aurantiacus</name>
    <dbReference type="NCBI Taxonomy" id="1936993"/>
    <lineage>
        <taxon>Bacteria</taxon>
        <taxon>Bacillati</taxon>
        <taxon>Chloroflexota</taxon>
        <taxon>Ktedonobacteria</taxon>
        <taxon>Ktedonobacterales</taxon>
        <taxon>Dictyobacteraceae</taxon>
        <taxon>Dictyobacter</taxon>
    </lineage>
</organism>
<reference evidence="3" key="1">
    <citation type="submission" date="2018-12" db="EMBL/GenBank/DDBJ databases">
        <title>Tengunoibacter tsumagoiensis gen. nov., sp. nov., Dictyobacter kobayashii sp. nov., D. alpinus sp. nov., and D. joshuensis sp. nov. and description of Dictyobacteraceae fam. nov. within the order Ktedonobacterales isolated from Tengu-no-mugimeshi.</title>
        <authorList>
            <person name="Wang C.M."/>
            <person name="Zheng Y."/>
            <person name="Sakai Y."/>
            <person name="Toyoda A."/>
            <person name="Minakuchi Y."/>
            <person name="Abe K."/>
            <person name="Yokota A."/>
            <person name="Yabe S."/>
        </authorList>
    </citation>
    <scope>NUCLEOTIDE SEQUENCE [LARGE SCALE GENOMIC DNA]</scope>
    <source>
        <strain evidence="3">S-27</strain>
    </source>
</reference>
<keyword evidence="3" id="KW-1185">Reference proteome</keyword>
<dbReference type="Proteomes" id="UP000287224">
    <property type="component" value="Unassembled WGS sequence"/>
</dbReference>
<dbReference type="SUPFAM" id="SSF54593">
    <property type="entry name" value="Glyoxalase/Bleomycin resistance protein/Dihydroxybiphenyl dioxygenase"/>
    <property type="match status" value="1"/>
</dbReference>
<dbReference type="CDD" id="cd06587">
    <property type="entry name" value="VOC"/>
    <property type="match status" value="1"/>
</dbReference>
<feature type="domain" description="Glyoxalase/fosfomycin resistance/dioxygenase" evidence="1">
    <location>
        <begin position="5"/>
        <end position="104"/>
    </location>
</feature>
<name>A0A401ZME9_9CHLR</name>
<dbReference type="Pfam" id="PF00903">
    <property type="entry name" value="Glyoxalase"/>
    <property type="match status" value="1"/>
</dbReference>
<dbReference type="Gene3D" id="3.10.180.10">
    <property type="entry name" value="2,3-Dihydroxybiphenyl 1,2-Dioxygenase, domain 1"/>
    <property type="match status" value="1"/>
</dbReference>
<accession>A0A401ZME9</accession>
<dbReference type="InterPro" id="IPR029068">
    <property type="entry name" value="Glyas_Bleomycin-R_OHBP_Dase"/>
</dbReference>
<evidence type="ECO:0000313" key="2">
    <source>
        <dbReference type="EMBL" id="GCE08033.1"/>
    </source>
</evidence>
<sequence>MADLPSFAMRVSDVASSCSFLVEMLGFTLTEQRSDLDIAYLLDSDGDTILLAGPAAHDLSPYLNAQHYIVRPGEIIGMGGSDLEARQADLRDKGVKDVQLTTPMSTLRRSGRFGAHMGNNCPMPPYLLPRANSPTDVSW</sequence>
<evidence type="ECO:0000259" key="1">
    <source>
        <dbReference type="Pfam" id="PF00903"/>
    </source>
</evidence>
<proteinExistence type="predicted"/>
<dbReference type="InterPro" id="IPR004360">
    <property type="entry name" value="Glyas_Fos-R_dOase_dom"/>
</dbReference>
<dbReference type="AlphaFoldDB" id="A0A401ZME9"/>
<protein>
    <recommendedName>
        <fullName evidence="1">Glyoxalase/fosfomycin resistance/dioxygenase domain-containing protein</fullName>
    </recommendedName>
</protein>
<gene>
    <name evidence="2" type="ORF">KDAU_53620</name>
</gene>
<comment type="caution">
    <text evidence="2">The sequence shown here is derived from an EMBL/GenBank/DDBJ whole genome shotgun (WGS) entry which is preliminary data.</text>
</comment>
<dbReference type="RefSeq" id="WP_126600284.1">
    <property type="nucleotide sequence ID" value="NZ_BIFQ01000002.1"/>
</dbReference>